<dbReference type="AlphaFoldDB" id="A0A2W4ZH54"/>
<dbReference type="InterPro" id="IPR036505">
    <property type="entry name" value="Amidase/PGRP_sf"/>
</dbReference>
<dbReference type="Gene3D" id="3.40.80.10">
    <property type="entry name" value="Peptidoglycan recognition protein-like"/>
    <property type="match status" value="1"/>
</dbReference>
<dbReference type="InterPro" id="IPR036365">
    <property type="entry name" value="PGBD-like_sf"/>
</dbReference>
<dbReference type="GO" id="GO:0071555">
    <property type="term" value="P:cell wall organization"/>
    <property type="evidence" value="ECO:0007669"/>
    <property type="project" value="UniProtKB-KW"/>
</dbReference>
<comment type="similarity">
    <text evidence="2">Belongs to the N-acetylmuramoyl-L-alanine amidase 2 family.</text>
</comment>
<evidence type="ECO:0000256" key="4">
    <source>
        <dbReference type="ARBA" id="ARBA00022801"/>
    </source>
</evidence>
<name>A0A2W4ZH54_9SPHN</name>
<dbReference type="PANTHER" id="PTHR30417">
    <property type="entry name" value="N-ACETYLMURAMOYL-L-ALANINE AMIDASE AMID"/>
    <property type="match status" value="1"/>
</dbReference>
<dbReference type="GO" id="GO:0009254">
    <property type="term" value="P:peptidoglycan turnover"/>
    <property type="evidence" value="ECO:0007669"/>
    <property type="project" value="TreeGrafter"/>
</dbReference>
<feature type="domain" description="N-acetylmuramoyl-L-alanine amidase" evidence="6">
    <location>
        <begin position="6"/>
        <end position="143"/>
    </location>
</feature>
<dbReference type="InterPro" id="IPR051206">
    <property type="entry name" value="NAMLAA_amidase_2"/>
</dbReference>
<evidence type="ECO:0000313" key="7">
    <source>
        <dbReference type="EMBL" id="PZO79942.1"/>
    </source>
</evidence>
<dbReference type="Proteomes" id="UP000248614">
    <property type="component" value="Unassembled WGS sequence"/>
</dbReference>
<keyword evidence="4" id="KW-0378">Hydrolase</keyword>
<dbReference type="GO" id="GO:0019867">
    <property type="term" value="C:outer membrane"/>
    <property type="evidence" value="ECO:0007669"/>
    <property type="project" value="TreeGrafter"/>
</dbReference>
<evidence type="ECO:0000256" key="2">
    <source>
        <dbReference type="ARBA" id="ARBA00007553"/>
    </source>
</evidence>
<evidence type="ECO:0000256" key="3">
    <source>
        <dbReference type="ARBA" id="ARBA00011901"/>
    </source>
</evidence>
<dbReference type="CDD" id="cd06583">
    <property type="entry name" value="PGRP"/>
    <property type="match status" value="1"/>
</dbReference>
<gene>
    <name evidence="7" type="ORF">DI632_03240</name>
</gene>
<dbReference type="InterPro" id="IPR002502">
    <property type="entry name" value="Amidase_domain"/>
</dbReference>
<evidence type="ECO:0000259" key="6">
    <source>
        <dbReference type="SMART" id="SM00644"/>
    </source>
</evidence>
<dbReference type="GO" id="GO:0009253">
    <property type="term" value="P:peptidoglycan catabolic process"/>
    <property type="evidence" value="ECO:0007669"/>
    <property type="project" value="InterPro"/>
</dbReference>
<dbReference type="GO" id="GO:0008745">
    <property type="term" value="F:N-acetylmuramoyl-L-alanine amidase activity"/>
    <property type="evidence" value="ECO:0007669"/>
    <property type="project" value="UniProtKB-EC"/>
</dbReference>
<proteinExistence type="inferred from homology"/>
<dbReference type="SUPFAM" id="SSF55846">
    <property type="entry name" value="N-acetylmuramoyl-L-alanine amidase-like"/>
    <property type="match status" value="1"/>
</dbReference>
<dbReference type="SMART" id="SM00644">
    <property type="entry name" value="Ami_2"/>
    <property type="match status" value="1"/>
</dbReference>
<evidence type="ECO:0000256" key="1">
    <source>
        <dbReference type="ARBA" id="ARBA00001561"/>
    </source>
</evidence>
<organism evidence="7 8">
    <name type="scientific">Sphingomonas hengshuiensis</name>
    <dbReference type="NCBI Taxonomy" id="1609977"/>
    <lineage>
        <taxon>Bacteria</taxon>
        <taxon>Pseudomonadati</taxon>
        <taxon>Pseudomonadota</taxon>
        <taxon>Alphaproteobacteria</taxon>
        <taxon>Sphingomonadales</taxon>
        <taxon>Sphingomonadaceae</taxon>
        <taxon>Sphingomonas</taxon>
    </lineage>
</organism>
<evidence type="ECO:0000313" key="8">
    <source>
        <dbReference type="Proteomes" id="UP000248614"/>
    </source>
</evidence>
<dbReference type="Pfam" id="PF01510">
    <property type="entry name" value="Amidase_2"/>
    <property type="match status" value="1"/>
</dbReference>
<accession>A0A2W4ZH54</accession>
<dbReference type="Gene3D" id="1.10.101.10">
    <property type="entry name" value="PGBD-like superfamily/PGBD"/>
    <property type="match status" value="1"/>
</dbReference>
<dbReference type="PANTHER" id="PTHR30417:SF1">
    <property type="entry name" value="N-ACETYLMURAMOYL-L-ALANINE AMIDASE AMID"/>
    <property type="match status" value="1"/>
</dbReference>
<dbReference type="EC" id="3.5.1.28" evidence="3"/>
<comment type="catalytic activity">
    <reaction evidence="1">
        <text>Hydrolyzes the link between N-acetylmuramoyl residues and L-amino acid residues in certain cell-wall glycopeptides.</text>
        <dbReference type="EC" id="3.5.1.28"/>
    </reaction>
</comment>
<dbReference type="InterPro" id="IPR036366">
    <property type="entry name" value="PGBDSf"/>
</dbReference>
<reference evidence="7 8" key="1">
    <citation type="submission" date="2017-08" db="EMBL/GenBank/DDBJ databases">
        <title>Infants hospitalized years apart are colonized by the same room-sourced microbial strains.</title>
        <authorList>
            <person name="Brooks B."/>
            <person name="Olm M.R."/>
            <person name="Firek B.A."/>
            <person name="Baker R."/>
            <person name="Thomas B.C."/>
            <person name="Morowitz M.J."/>
            <person name="Banfield J.F."/>
        </authorList>
    </citation>
    <scope>NUCLEOTIDE SEQUENCE [LARGE SCALE GENOMIC DNA]</scope>
    <source>
        <strain evidence="7">S2_018_000_R3_110</strain>
    </source>
</reference>
<evidence type="ECO:0000256" key="5">
    <source>
        <dbReference type="ARBA" id="ARBA00023316"/>
    </source>
</evidence>
<protein>
    <recommendedName>
        <fullName evidence="3">N-acetylmuramoyl-L-alanine amidase</fullName>
        <ecNumber evidence="3">3.5.1.28</ecNumber>
    </recommendedName>
</protein>
<comment type="caution">
    <text evidence="7">The sequence shown here is derived from an EMBL/GenBank/DDBJ whole genome shotgun (WGS) entry which is preliminary data.</text>
</comment>
<sequence>MQMIETPSPNFGERTLPVTMIVLHYTGMPDAASAIARLTDPAAQVSAHYLIDEDGTIHRMVAEDKRAWHAGRAQWRGITDVNSASVGIELVHPGHEWGYRAFAEAQIDALIPLVHAIKDRHAITRGNVVGHSDIAPARKQDPGELFPWNRLSRLRLALPRPARNLMDPGWSDAGFLLALERFGYDVADATAAVTAFQRRFRPEVVDGIIDGECRMLLLALLLPKPQGDD</sequence>
<dbReference type="SUPFAM" id="SSF47090">
    <property type="entry name" value="PGBD-like"/>
    <property type="match status" value="1"/>
</dbReference>
<dbReference type="EMBL" id="QFNF01000005">
    <property type="protein sequence ID" value="PZO79942.1"/>
    <property type="molecule type" value="Genomic_DNA"/>
</dbReference>
<keyword evidence="5" id="KW-0961">Cell wall biogenesis/degradation</keyword>